<dbReference type="Gene3D" id="3.90.550.10">
    <property type="entry name" value="Spore Coat Polysaccharide Biosynthesis Protein SpsA, Chain A"/>
    <property type="match status" value="1"/>
</dbReference>
<protein>
    <submittedName>
        <fullName evidence="2">Glycosyltransferase</fullName>
    </submittedName>
</protein>
<dbReference type="PANTHER" id="PTHR22916:SF3">
    <property type="entry name" value="UDP-GLCNAC:BETAGAL BETA-1,3-N-ACETYLGLUCOSAMINYLTRANSFERASE-LIKE PROTEIN 1"/>
    <property type="match status" value="1"/>
</dbReference>
<evidence type="ECO:0000313" key="3">
    <source>
        <dbReference type="Proteomes" id="UP000468990"/>
    </source>
</evidence>
<reference evidence="2 3" key="1">
    <citation type="submission" date="2019-11" db="EMBL/GenBank/DDBJ databases">
        <title>Flavobacterium resistens genome.</title>
        <authorList>
            <person name="Wilson V.M."/>
            <person name="Newman J.D."/>
        </authorList>
    </citation>
    <scope>NUCLEOTIDE SEQUENCE [LARGE SCALE GENOMIC DNA]</scope>
    <source>
        <strain evidence="2 3">DSM 19382</strain>
    </source>
</reference>
<comment type="caution">
    <text evidence="2">The sequence shown here is derived from an EMBL/GenBank/DDBJ whole genome shotgun (WGS) entry which is preliminary data.</text>
</comment>
<proteinExistence type="predicted"/>
<dbReference type="SUPFAM" id="SSF53448">
    <property type="entry name" value="Nucleotide-diphospho-sugar transferases"/>
    <property type="match status" value="1"/>
</dbReference>
<dbReference type="Pfam" id="PF00535">
    <property type="entry name" value="Glycos_transf_2"/>
    <property type="match status" value="1"/>
</dbReference>
<keyword evidence="3" id="KW-1185">Reference proteome</keyword>
<sequence>MNKKVSCHVITYNQKDYISNCIDSILMQRTNFPIEIVIGDDNSTDGTREIIKNYAYEYPDIIKLNLREKRGMGLPGKQNFMTTLEMCSGEYISLCEGDDYWTDPYKLQKQVDFLEANQDCNICFHRANMLEKGELRLHQMPQEFESKPFKYIELLEYFNFIMTASVVFRKPENFYLPKWFNTMLIGDMSLYKIVSGTKNIYCLPEIMSVYRIHDKGVWSGMDQMKSKKRYLEFYRSIFPVLDENEKKVVRSKVKIVKQEIARLKFPQNKFLSQIYLKYFSLKL</sequence>
<dbReference type="InterPro" id="IPR029044">
    <property type="entry name" value="Nucleotide-diphossugar_trans"/>
</dbReference>
<accession>A0ABW9Q5N8</accession>
<dbReference type="RefSeq" id="WP_142451962.1">
    <property type="nucleotide sequence ID" value="NZ_FXTA01000005.1"/>
</dbReference>
<dbReference type="EMBL" id="WKKG01000003">
    <property type="protein sequence ID" value="MRX67913.1"/>
    <property type="molecule type" value="Genomic_DNA"/>
</dbReference>
<feature type="domain" description="Glycosyltransferase 2-like" evidence="1">
    <location>
        <begin position="6"/>
        <end position="156"/>
    </location>
</feature>
<evidence type="ECO:0000259" key="1">
    <source>
        <dbReference type="Pfam" id="PF00535"/>
    </source>
</evidence>
<dbReference type="PANTHER" id="PTHR22916">
    <property type="entry name" value="GLYCOSYLTRANSFERASE"/>
    <property type="match status" value="1"/>
</dbReference>
<name>A0ABW9Q5N8_9FLAO</name>
<dbReference type="Proteomes" id="UP000468990">
    <property type="component" value="Unassembled WGS sequence"/>
</dbReference>
<organism evidence="2 3">
    <name type="scientific">Flavobacterium resistens</name>
    <dbReference type="NCBI Taxonomy" id="443612"/>
    <lineage>
        <taxon>Bacteria</taxon>
        <taxon>Pseudomonadati</taxon>
        <taxon>Bacteroidota</taxon>
        <taxon>Flavobacteriia</taxon>
        <taxon>Flavobacteriales</taxon>
        <taxon>Flavobacteriaceae</taxon>
        <taxon>Flavobacterium</taxon>
    </lineage>
</organism>
<dbReference type="InterPro" id="IPR001173">
    <property type="entry name" value="Glyco_trans_2-like"/>
</dbReference>
<evidence type="ECO:0000313" key="2">
    <source>
        <dbReference type="EMBL" id="MRX67913.1"/>
    </source>
</evidence>
<gene>
    <name evidence="2" type="ORF">GJU42_08060</name>
</gene>